<evidence type="ECO:0000256" key="8">
    <source>
        <dbReference type="ARBA" id="ARBA00022989"/>
    </source>
</evidence>
<comment type="similarity">
    <text evidence="3 10">Belongs to the FliL family.</text>
</comment>
<sequence length="168" mass="18447">MAEKKEKDVKEKGKSNGALFKVILIVLLVLIVGSLSFVGYLLAAQKTPVVINNSTTVAAVNNSDASPYTYSLDEFLVNLSDDGGKKYLKIKLSLGYDAKTKKNMDKELADKTDNIRDTIISVLRSKKSTDIDTQMGIDSLKKEILTKVNPLFQSGKANSVYINDILVQ</sequence>
<dbReference type="Pfam" id="PF03748">
    <property type="entry name" value="FliL"/>
    <property type="match status" value="1"/>
</dbReference>
<gene>
    <name evidence="11" type="primary">fliL</name>
    <name evidence="11" type="ORF">ACJDUG_07290</name>
</gene>
<dbReference type="EMBL" id="JBJHZZ010000003">
    <property type="protein sequence ID" value="MFL0246770.1"/>
    <property type="molecule type" value="Genomic_DNA"/>
</dbReference>
<evidence type="ECO:0000256" key="1">
    <source>
        <dbReference type="ARBA" id="ARBA00002254"/>
    </source>
</evidence>
<evidence type="ECO:0000256" key="4">
    <source>
        <dbReference type="ARBA" id="ARBA00022475"/>
    </source>
</evidence>
<comment type="caution">
    <text evidence="11">The sequence shown here is derived from an EMBL/GenBank/DDBJ whole genome shotgun (WGS) entry which is preliminary data.</text>
</comment>
<keyword evidence="11" id="KW-0282">Flagellum</keyword>
<keyword evidence="8 10" id="KW-1133">Transmembrane helix</keyword>
<accession>A0ABW8T501</accession>
<keyword evidence="11" id="KW-0969">Cilium</keyword>
<evidence type="ECO:0000256" key="7">
    <source>
        <dbReference type="ARBA" id="ARBA00022779"/>
    </source>
</evidence>
<evidence type="ECO:0000313" key="12">
    <source>
        <dbReference type="Proteomes" id="UP001623591"/>
    </source>
</evidence>
<name>A0ABW8T501_9CLOT</name>
<comment type="subcellular location">
    <subcellularLocation>
        <location evidence="2">Cell membrane</location>
        <topology evidence="2">Single-pass membrane protein</topology>
    </subcellularLocation>
</comment>
<evidence type="ECO:0000256" key="6">
    <source>
        <dbReference type="ARBA" id="ARBA00022692"/>
    </source>
</evidence>
<evidence type="ECO:0000256" key="5">
    <source>
        <dbReference type="ARBA" id="ARBA00022500"/>
    </source>
</evidence>
<keyword evidence="12" id="KW-1185">Reference proteome</keyword>
<evidence type="ECO:0000256" key="9">
    <source>
        <dbReference type="ARBA" id="ARBA00023136"/>
    </source>
</evidence>
<dbReference type="PANTHER" id="PTHR35091">
    <property type="entry name" value="FLAGELLAR PROTEIN FLIL"/>
    <property type="match status" value="1"/>
</dbReference>
<evidence type="ECO:0000256" key="3">
    <source>
        <dbReference type="ARBA" id="ARBA00008281"/>
    </source>
</evidence>
<proteinExistence type="inferred from homology"/>
<keyword evidence="5 10" id="KW-0145">Chemotaxis</keyword>
<keyword evidence="11" id="KW-0966">Cell projection</keyword>
<dbReference type="InterPro" id="IPR005503">
    <property type="entry name" value="FliL"/>
</dbReference>
<keyword evidence="7 10" id="KW-0283">Flagellar rotation</keyword>
<evidence type="ECO:0000256" key="10">
    <source>
        <dbReference type="RuleBase" id="RU364125"/>
    </source>
</evidence>
<dbReference type="RefSeq" id="WP_406769237.1">
    <property type="nucleotide sequence ID" value="NZ_JBJHZZ010000003.1"/>
</dbReference>
<keyword evidence="9 10" id="KW-0472">Membrane</keyword>
<feature type="transmembrane region" description="Helical" evidence="10">
    <location>
        <begin position="20"/>
        <end position="43"/>
    </location>
</feature>
<dbReference type="Proteomes" id="UP001623591">
    <property type="component" value="Unassembled WGS sequence"/>
</dbReference>
<keyword evidence="6 10" id="KW-0812">Transmembrane</keyword>
<evidence type="ECO:0000256" key="2">
    <source>
        <dbReference type="ARBA" id="ARBA00004162"/>
    </source>
</evidence>
<organism evidence="11 12">
    <name type="scientific">Candidatus Clostridium stratigraminis</name>
    <dbReference type="NCBI Taxonomy" id="3381661"/>
    <lineage>
        <taxon>Bacteria</taxon>
        <taxon>Bacillati</taxon>
        <taxon>Bacillota</taxon>
        <taxon>Clostridia</taxon>
        <taxon>Eubacteriales</taxon>
        <taxon>Clostridiaceae</taxon>
        <taxon>Clostridium</taxon>
    </lineage>
</organism>
<protein>
    <recommendedName>
        <fullName evidence="10">Flagellar protein FliL</fullName>
    </recommendedName>
</protein>
<reference evidence="11 12" key="1">
    <citation type="submission" date="2024-11" db="EMBL/GenBank/DDBJ databases">
        <authorList>
            <person name="Heng Y.C."/>
            <person name="Lim A.C.H."/>
            <person name="Lee J.K.Y."/>
            <person name="Kittelmann S."/>
        </authorList>
    </citation>
    <scope>NUCLEOTIDE SEQUENCE [LARGE SCALE GENOMIC DNA]</scope>
    <source>
        <strain evidence="11 12">WILCCON 0185</strain>
    </source>
</reference>
<evidence type="ECO:0000313" key="11">
    <source>
        <dbReference type="EMBL" id="MFL0246770.1"/>
    </source>
</evidence>
<keyword evidence="4 10" id="KW-1003">Cell membrane</keyword>
<dbReference type="PANTHER" id="PTHR35091:SF2">
    <property type="entry name" value="FLAGELLAR PROTEIN FLIL"/>
    <property type="match status" value="1"/>
</dbReference>
<comment type="function">
    <text evidence="1 10">Controls the rotational direction of flagella during chemotaxis.</text>
</comment>